<feature type="compositionally biased region" description="Low complexity" evidence="1">
    <location>
        <begin position="26"/>
        <end position="36"/>
    </location>
</feature>
<accession>A0A918EWU4</accession>
<reference evidence="2" key="1">
    <citation type="journal article" date="2014" name="Int. J. Syst. Evol. Microbiol.">
        <title>Complete genome sequence of Corynebacterium casei LMG S-19264T (=DSM 44701T), isolated from a smear-ripened cheese.</title>
        <authorList>
            <consortium name="US DOE Joint Genome Institute (JGI-PGF)"/>
            <person name="Walter F."/>
            <person name="Albersmeier A."/>
            <person name="Kalinowski J."/>
            <person name="Ruckert C."/>
        </authorList>
    </citation>
    <scope>NUCLEOTIDE SEQUENCE</scope>
    <source>
        <strain evidence="2">JCM 3131</strain>
    </source>
</reference>
<evidence type="ECO:0000313" key="2">
    <source>
        <dbReference type="EMBL" id="GGQ83717.1"/>
    </source>
</evidence>
<name>A0A918EWU4_9ACTN</name>
<dbReference type="EMBL" id="BMQK01000021">
    <property type="protein sequence ID" value="GGQ83717.1"/>
    <property type="molecule type" value="Genomic_DNA"/>
</dbReference>
<organism evidence="2 3">
    <name type="scientific">Streptomyces ruber</name>
    <dbReference type="NCBI Taxonomy" id="83378"/>
    <lineage>
        <taxon>Bacteria</taxon>
        <taxon>Bacillati</taxon>
        <taxon>Actinomycetota</taxon>
        <taxon>Actinomycetes</taxon>
        <taxon>Kitasatosporales</taxon>
        <taxon>Streptomycetaceae</taxon>
        <taxon>Streptomyces</taxon>
    </lineage>
</organism>
<reference evidence="2" key="2">
    <citation type="submission" date="2020-09" db="EMBL/GenBank/DDBJ databases">
        <authorList>
            <person name="Sun Q."/>
            <person name="Ohkuma M."/>
        </authorList>
    </citation>
    <scope>NUCLEOTIDE SEQUENCE</scope>
    <source>
        <strain evidence="2">JCM 3131</strain>
    </source>
</reference>
<evidence type="ECO:0000256" key="1">
    <source>
        <dbReference type="SAM" id="MobiDB-lite"/>
    </source>
</evidence>
<feature type="compositionally biased region" description="Basic and acidic residues" evidence="1">
    <location>
        <begin position="16"/>
        <end position="25"/>
    </location>
</feature>
<gene>
    <name evidence="2" type="ORF">GCM10010145_61610</name>
</gene>
<evidence type="ECO:0000313" key="3">
    <source>
        <dbReference type="Proteomes" id="UP000620156"/>
    </source>
</evidence>
<proteinExistence type="predicted"/>
<comment type="caution">
    <text evidence="2">The sequence shown here is derived from an EMBL/GenBank/DDBJ whole genome shotgun (WGS) entry which is preliminary data.</text>
</comment>
<keyword evidence="3" id="KW-1185">Reference proteome</keyword>
<feature type="region of interest" description="Disordered" evidence="1">
    <location>
        <begin position="14"/>
        <end position="61"/>
    </location>
</feature>
<sequence>MLHPPNRSVIYWCEEADQHAGKPDTARPAGQAAGPARETRPESDTAAGTDPPSSSRRRPRSTAAALALLVPAGHATAAPVREPGPGTTAPVREVLATLPVREEKRAAMKVRSFFSGAAPG</sequence>
<dbReference type="AlphaFoldDB" id="A0A918EWU4"/>
<protein>
    <submittedName>
        <fullName evidence="2">Uncharacterized protein</fullName>
    </submittedName>
</protein>
<dbReference type="Proteomes" id="UP000620156">
    <property type="component" value="Unassembled WGS sequence"/>
</dbReference>